<dbReference type="Proteomes" id="UP000005222">
    <property type="component" value="Chromosome L"/>
</dbReference>
<organism evidence="2 4">
    <name type="scientific">Pichia sorbitophila (strain ATCC MYA-4447 / BCRC 22081 / CBS 7064 / NBRC 10061 / NRRL Y-12695)</name>
    <name type="common">Hybrid yeast</name>
    <dbReference type="NCBI Taxonomy" id="559304"/>
    <lineage>
        <taxon>Eukaryota</taxon>
        <taxon>Fungi</taxon>
        <taxon>Dikarya</taxon>
        <taxon>Ascomycota</taxon>
        <taxon>Saccharomycotina</taxon>
        <taxon>Pichiomycetes</taxon>
        <taxon>Debaryomycetaceae</taxon>
        <taxon>Millerozyma</taxon>
    </lineage>
</organism>
<dbReference type="EMBL" id="FO082049">
    <property type="protein sequence ID" value="CCE84026.1"/>
    <property type="molecule type" value="Genomic_DNA"/>
</dbReference>
<reference evidence="4" key="2">
    <citation type="journal article" date="2012" name="G3 (Bethesda)">
        <title>Pichia sorbitophila, an interspecies yeast hybrid reveals early steps of genome resolution following polyploidization.</title>
        <authorList>
            <person name="Leh Louis V."/>
            <person name="Despons L."/>
            <person name="Friedrich A."/>
            <person name="Martin T."/>
            <person name="Durrens P."/>
            <person name="Casaregola S."/>
            <person name="Neuveglise C."/>
            <person name="Fairhead C."/>
            <person name="Marck C."/>
            <person name="Cruz J.A."/>
            <person name="Straub M.L."/>
            <person name="Kugler V."/>
            <person name="Sacerdot C."/>
            <person name="Uzunov Z."/>
            <person name="Thierry A."/>
            <person name="Weiss S."/>
            <person name="Bleykasten C."/>
            <person name="De Montigny J."/>
            <person name="Jacques N."/>
            <person name="Jung P."/>
            <person name="Lemaire M."/>
            <person name="Mallet S."/>
            <person name="Morel G."/>
            <person name="Richard G.F."/>
            <person name="Sarkar A."/>
            <person name="Savel G."/>
            <person name="Schacherer J."/>
            <person name="Seret M.L."/>
            <person name="Talla E."/>
            <person name="Samson G."/>
            <person name="Jubin C."/>
            <person name="Poulain J."/>
            <person name="Vacherie B."/>
            <person name="Barbe V."/>
            <person name="Pelletier E."/>
            <person name="Sherman D.J."/>
            <person name="Westhof E."/>
            <person name="Weissenbach J."/>
            <person name="Baret P.V."/>
            <person name="Wincker P."/>
            <person name="Gaillardin C."/>
            <person name="Dujon B."/>
            <person name="Souciet J.L."/>
        </authorList>
    </citation>
    <scope>NUCLEOTIDE SEQUENCE [LARGE SCALE GENOMIC DNA]</scope>
    <source>
        <strain evidence="4">ATCC MYA-4447 / BCRC 22081 / CBS 7064 / NBRC 10061 / NRRL Y-12695</strain>
    </source>
</reference>
<dbReference type="Proteomes" id="UP000005222">
    <property type="component" value="Chromosome K"/>
</dbReference>
<keyword evidence="4" id="KW-1185">Reference proteome</keyword>
<dbReference type="EMBL" id="FO082048">
    <property type="protein sequence ID" value="CCE85057.1"/>
    <property type="molecule type" value="Genomic_DNA"/>
</dbReference>
<gene>
    <name evidence="2" type="primary">Piso0_004628</name>
    <name evidence="2" type="ORF">GNLVRS01_PISO0K21064g</name>
    <name evidence="3" type="ORF">GNLVRS01_PISO0L21065g</name>
</gene>
<evidence type="ECO:0000256" key="1">
    <source>
        <dbReference type="SAM" id="MobiDB-lite"/>
    </source>
</evidence>
<feature type="compositionally biased region" description="Basic residues" evidence="1">
    <location>
        <begin position="73"/>
        <end position="84"/>
    </location>
</feature>
<protein>
    <submittedName>
        <fullName evidence="2">Piso0_004628 protein</fullName>
    </submittedName>
</protein>
<feature type="region of interest" description="Disordered" evidence="1">
    <location>
        <begin position="61"/>
        <end position="84"/>
    </location>
</feature>
<dbReference type="InParanoid" id="G8Y9B2"/>
<proteinExistence type="predicted"/>
<accession>G8Y9B2</accession>
<evidence type="ECO:0000313" key="2">
    <source>
        <dbReference type="EMBL" id="CCE84026.1"/>
    </source>
</evidence>
<dbReference type="AlphaFoldDB" id="G8Y9B2"/>
<sequence>MPSSDPDSRYWHTVSEKTPGFSIGIVASPRRSSYCSSYRVLCLWSEEIGHHVSPLAGGWEHCGSSDRKSVASSKKKGQKPLHLT</sequence>
<name>G8Y9B2_PICSO</name>
<evidence type="ECO:0000313" key="3">
    <source>
        <dbReference type="EMBL" id="CCE85057.1"/>
    </source>
</evidence>
<dbReference type="HOGENOM" id="CLU_2528241_0_0_1"/>
<reference evidence="2" key="1">
    <citation type="submission" date="2011-10" db="EMBL/GenBank/DDBJ databases">
        <authorList>
            <person name="Genoscope - CEA"/>
        </authorList>
    </citation>
    <scope>NUCLEOTIDE SEQUENCE</scope>
</reference>
<evidence type="ECO:0000313" key="4">
    <source>
        <dbReference type="Proteomes" id="UP000005222"/>
    </source>
</evidence>